<dbReference type="InterPro" id="IPR017173">
    <property type="entry name" value="Sac3"/>
</dbReference>
<dbReference type="InterPro" id="IPR045107">
    <property type="entry name" value="SAC3/GANP/THP3"/>
</dbReference>
<dbReference type="InterPro" id="IPR024293">
    <property type="entry name" value="SAC3_helical"/>
</dbReference>
<protein>
    <recommendedName>
        <fullName evidence="1">Nuclear mRNA export factor</fullName>
    </recommendedName>
</protein>
<comment type="similarity">
    <text evidence="1">Belongs to the SAC3 family.</text>
</comment>
<dbReference type="Pfam" id="PF12209">
    <property type="entry name" value="SAC3"/>
    <property type="match status" value="1"/>
</dbReference>
<keyword evidence="1" id="KW-0539">Nucleus</keyword>
<evidence type="ECO:0000259" key="4">
    <source>
        <dbReference type="Pfam" id="PF12209"/>
    </source>
</evidence>
<name>A0A448YIP2_BRENA</name>
<dbReference type="GO" id="GO:0006406">
    <property type="term" value="P:mRNA export from nucleus"/>
    <property type="evidence" value="ECO:0007669"/>
    <property type="project" value="UniProtKB-UniRule"/>
</dbReference>
<feature type="region of interest" description="Disordered" evidence="2">
    <location>
        <begin position="486"/>
        <end position="506"/>
    </location>
</feature>
<dbReference type="GO" id="GO:0042274">
    <property type="term" value="P:ribosomal small subunit biogenesis"/>
    <property type="evidence" value="ECO:0007669"/>
    <property type="project" value="UniProtKB-UniRule"/>
</dbReference>
<feature type="domain" description="SAC3/GANP/THP3 conserved" evidence="3">
    <location>
        <begin position="59"/>
        <end position="346"/>
    </location>
</feature>
<dbReference type="STRING" id="13370.A0A448YIP2"/>
<dbReference type="Gene3D" id="6.10.250.2880">
    <property type="match status" value="1"/>
</dbReference>
<dbReference type="EMBL" id="CAACVR010000007">
    <property type="protein sequence ID" value="VEU20766.1"/>
    <property type="molecule type" value="Genomic_DNA"/>
</dbReference>
<feature type="domain" description="SAC3 helical" evidence="4">
    <location>
        <begin position="525"/>
        <end position="596"/>
    </location>
</feature>
<dbReference type="GO" id="GO:0005737">
    <property type="term" value="C:cytoplasm"/>
    <property type="evidence" value="ECO:0007669"/>
    <property type="project" value="TreeGrafter"/>
</dbReference>
<dbReference type="InParanoid" id="A0A448YIP2"/>
<dbReference type="GO" id="GO:0005635">
    <property type="term" value="C:nuclear envelope"/>
    <property type="evidence" value="ECO:0007669"/>
    <property type="project" value="UniProtKB-SubCell"/>
</dbReference>
<organism evidence="5 6">
    <name type="scientific">Brettanomyces naardenensis</name>
    <name type="common">Yeast</name>
    <dbReference type="NCBI Taxonomy" id="13370"/>
    <lineage>
        <taxon>Eukaryota</taxon>
        <taxon>Fungi</taxon>
        <taxon>Dikarya</taxon>
        <taxon>Ascomycota</taxon>
        <taxon>Saccharomycotina</taxon>
        <taxon>Pichiomycetes</taxon>
        <taxon>Pichiales</taxon>
        <taxon>Pichiaceae</taxon>
        <taxon>Brettanomyces</taxon>
    </lineage>
</organism>
<keyword evidence="6" id="KW-1185">Reference proteome</keyword>
<sequence length="933" mass="105004">MLSARESEFEGDPQILFQEFQEDRKKEREMMESLNLVDKENAKKSLSAAISFRGSSSDMCPTFERVERQFKNQVSKWEKDPMTGQISKHFAIKTFMRPSGQAPSLPSDVRPPQILSKTLNYIIEKLLPKLPDSQSFIWDRTRSIRQDFTFQNNYSGIESIDCHEKICRIHILSLHVMAGAHDPDYQQQQEVEQFNNSLQTLTHMYDDVRSRGGVCPNEPEFRAYELISKIDDTELDRNLQKLPEQIISSPILQRSLMLRGMILQGIGSLNLYTQFFKAVLDGRTPFLLACLSEIHFNEVRYNALRLMSRALHSKSKMPDAGLLASDLGFDTIEDCLNTCKLYQLPVEIDGSNVPHVEVTSLKTGMKKSQAQPYTSQINNIGHGNSYQQIVDSGVPNYALNLKEQKGMEEVARESFSSGKQGSQAISDILSGVSVRISQPAVSSFVLPQKLPLPQQRRIVKTSVQTAKPTFPLPQPATLTPLVVIPPKPQELPPPTPPLPPPPPPPPEKLVDLPGFQDAAEVFVDETVKHLIAKITPQLVQRAMNHADQLKQGKRKNIIDRFSQELYRAFMREQIYLAALKVRSEAFRDRRLKLDAIRRIKKTAKRCIGATITKRAKLDEILSFQNNIIPLLVPTLPPHRVSPVPKSFPYIPKDKTGPIDIAELMPDTERGMKMLAILRDPNDVTTKWIQGKLNLGKSGEADWRNGAATLHINTLSDDLKPNHDFVHTDFILLQVGSTDEDVKAGLDLADKLTADAKLLAKVVEYLQVYNRGHHTTVLVLHFDRAAVDYASVVDFLKLGDHSRGSDVTVELVDLSKLYEFQYSAMRKKLATSLSDMLKQTAVEPIVIPKPNTELLGNPRKRRKLDSSRLAYIKSQLSETGKTIFKVRLKRSRTSQPSISLLSTGSPPTGNFCFSPKEKTVSELNNLADSILNDL</sequence>
<accession>A0A448YIP2</accession>
<dbReference type="PANTHER" id="PTHR12436">
    <property type="entry name" value="80 KDA MCM3-ASSOCIATED PROTEIN"/>
    <property type="match status" value="1"/>
</dbReference>
<dbReference type="GO" id="GO:0070390">
    <property type="term" value="C:transcription export complex 2"/>
    <property type="evidence" value="ECO:0007669"/>
    <property type="project" value="UniProtKB-UniRule"/>
</dbReference>
<dbReference type="Pfam" id="PF03399">
    <property type="entry name" value="SAC3_GANP"/>
    <property type="match status" value="1"/>
</dbReference>
<comment type="subcellular location">
    <subcellularLocation>
        <location evidence="1">Nucleus envelope</location>
    </subcellularLocation>
</comment>
<evidence type="ECO:0000313" key="5">
    <source>
        <dbReference type="EMBL" id="VEU20766.1"/>
    </source>
</evidence>
<proteinExistence type="inferred from homology"/>
<dbReference type="PIRSF" id="PIRSF037320">
    <property type="entry name" value="mRNA_export_factor_Sac3"/>
    <property type="match status" value="1"/>
</dbReference>
<reference evidence="5 6" key="1">
    <citation type="submission" date="2018-12" db="EMBL/GenBank/DDBJ databases">
        <authorList>
            <person name="Tiukova I."/>
            <person name="Dainat J."/>
        </authorList>
    </citation>
    <scope>NUCLEOTIDE SEQUENCE [LARGE SCALE GENOMIC DNA]</scope>
</reference>
<dbReference type="Proteomes" id="UP000290900">
    <property type="component" value="Unassembled WGS sequence"/>
</dbReference>
<dbReference type="Gene3D" id="1.25.40.990">
    <property type="match status" value="1"/>
</dbReference>
<evidence type="ECO:0000259" key="3">
    <source>
        <dbReference type="Pfam" id="PF03399"/>
    </source>
</evidence>
<evidence type="ECO:0000256" key="1">
    <source>
        <dbReference type="PIRNR" id="PIRNR037320"/>
    </source>
</evidence>
<dbReference type="InterPro" id="IPR005062">
    <property type="entry name" value="SAC3/GANP/THP3_conserved"/>
</dbReference>
<evidence type="ECO:0000256" key="2">
    <source>
        <dbReference type="SAM" id="MobiDB-lite"/>
    </source>
</evidence>
<dbReference type="AlphaFoldDB" id="A0A448YIP2"/>
<gene>
    <name evidence="5" type="ORF">BRENAR_LOCUS1501</name>
</gene>
<evidence type="ECO:0000313" key="6">
    <source>
        <dbReference type="Proteomes" id="UP000290900"/>
    </source>
</evidence>
<dbReference type="PANTHER" id="PTHR12436:SF3">
    <property type="entry name" value="GERMINAL-CENTER ASSOCIATED NUCLEAR PROTEIN"/>
    <property type="match status" value="1"/>
</dbReference>
<dbReference type="OrthoDB" id="264795at2759"/>
<dbReference type="FunCoup" id="A0A448YIP2">
    <property type="interactions" value="153"/>
</dbReference>